<feature type="compositionally biased region" description="Pro residues" evidence="1">
    <location>
        <begin position="433"/>
        <end position="448"/>
    </location>
</feature>
<protein>
    <submittedName>
        <fullName evidence="3">Uncharacterized protein</fullName>
    </submittedName>
</protein>
<keyword evidence="2" id="KW-0472">Membrane</keyword>
<dbReference type="AlphaFoldDB" id="A0A372MBG1"/>
<reference evidence="3 4" key="1">
    <citation type="submission" date="2018-08" db="EMBL/GenBank/DDBJ databases">
        <title>Isolation, diversity and antifungal activity of Actinobacteria from wheat.</title>
        <authorList>
            <person name="Han C."/>
        </authorList>
    </citation>
    <scope>NUCLEOTIDE SEQUENCE [LARGE SCALE GENOMIC DNA]</scope>
    <source>
        <strain evidence="3 4">NEAU-YY421</strain>
    </source>
</reference>
<feature type="compositionally biased region" description="Gly residues" evidence="1">
    <location>
        <begin position="330"/>
        <end position="350"/>
    </location>
</feature>
<feature type="transmembrane region" description="Helical" evidence="2">
    <location>
        <begin position="195"/>
        <end position="217"/>
    </location>
</feature>
<evidence type="ECO:0000256" key="2">
    <source>
        <dbReference type="SAM" id="Phobius"/>
    </source>
</evidence>
<feature type="transmembrane region" description="Helical" evidence="2">
    <location>
        <begin position="130"/>
        <end position="150"/>
    </location>
</feature>
<dbReference type="InterPro" id="IPR045782">
    <property type="entry name" value="TrbL_3"/>
</dbReference>
<dbReference type="Pfam" id="PF19590">
    <property type="entry name" value="TrbL_3"/>
    <property type="match status" value="1"/>
</dbReference>
<feature type="transmembrane region" description="Helical" evidence="2">
    <location>
        <begin position="86"/>
        <end position="110"/>
    </location>
</feature>
<feature type="transmembrane region" description="Helical" evidence="2">
    <location>
        <begin position="44"/>
        <end position="66"/>
    </location>
</feature>
<dbReference type="Proteomes" id="UP000263094">
    <property type="component" value="Unassembled WGS sequence"/>
</dbReference>
<feature type="region of interest" description="Disordered" evidence="1">
    <location>
        <begin position="293"/>
        <end position="526"/>
    </location>
</feature>
<feature type="compositionally biased region" description="Low complexity" evidence="1">
    <location>
        <begin position="351"/>
        <end position="412"/>
    </location>
</feature>
<gene>
    <name evidence="3" type="ORF">DY218_02475</name>
</gene>
<feature type="compositionally biased region" description="Pro residues" evidence="1">
    <location>
        <begin position="465"/>
        <end position="478"/>
    </location>
</feature>
<accession>A0A372MBG1</accession>
<keyword evidence="2" id="KW-1133">Transmembrane helix</keyword>
<comment type="caution">
    <text evidence="3">The sequence shown here is derived from an EMBL/GenBank/DDBJ whole genome shotgun (WGS) entry which is preliminary data.</text>
</comment>
<keyword evidence="2" id="KW-0812">Transmembrane</keyword>
<feature type="transmembrane region" description="Helical" evidence="2">
    <location>
        <begin position="156"/>
        <end position="183"/>
    </location>
</feature>
<sequence>MIVDAITSFLGTLIEQAMKPFRELLADTLLATPDVTRHADIKRLWTGSMAIAIGMYVLFVTGGGFTVMGYETVQTRYALKEIGPRLIVGIVAATTSLTVMGKAISLANALAHAVMGTDLSDAGQGLVERALPFALFGSAGVAIYLLLLAVVELVLIIAVLVGFIVRVALMALLAVAGPLVLACHAHPVTDPLARLWWRGLAGCLVIQVAQSMTFVLALKLFFAPGATALGVPKSDELGTLLAGLALFWVLFKIPGWTLQVVLRGTPIQQPHAPAPVRMLRHLAMYQMIGPYLPGGGARGRRGTRPSTGSSPGRRGGGGAPPGRGPRPAGPAGGGPGRPGPSGGGTGGRGPAAGSHGHASPAGGTPSVPGPSGSPASSAAGSPTPRASTPSPSSTTSTMPPPSASASSSGRSSHWTPPARSAPASRGHVLGDHPAPPVPAPARPTPTSPAPRNGSADPARTRRPPESPPPGRTPQPPARIPVEHTERFAPPPTGPARTRIRPVARPAQLRLPLETPRPPRTPRRRTP</sequence>
<evidence type="ECO:0000313" key="4">
    <source>
        <dbReference type="Proteomes" id="UP000263094"/>
    </source>
</evidence>
<name>A0A372MBG1_9ACTN</name>
<feature type="transmembrane region" description="Helical" evidence="2">
    <location>
        <begin position="237"/>
        <end position="258"/>
    </location>
</feature>
<dbReference type="EMBL" id="QUAK01000014">
    <property type="protein sequence ID" value="RFU88288.1"/>
    <property type="molecule type" value="Genomic_DNA"/>
</dbReference>
<keyword evidence="4" id="KW-1185">Reference proteome</keyword>
<organism evidence="3 4">
    <name type="scientific">Streptomyces triticagri</name>
    <dbReference type="NCBI Taxonomy" id="2293568"/>
    <lineage>
        <taxon>Bacteria</taxon>
        <taxon>Bacillati</taxon>
        <taxon>Actinomycetota</taxon>
        <taxon>Actinomycetes</taxon>
        <taxon>Kitasatosporales</taxon>
        <taxon>Streptomycetaceae</taxon>
        <taxon>Streptomyces</taxon>
    </lineage>
</organism>
<dbReference type="OrthoDB" id="3417255at2"/>
<evidence type="ECO:0000256" key="1">
    <source>
        <dbReference type="SAM" id="MobiDB-lite"/>
    </source>
</evidence>
<proteinExistence type="predicted"/>
<evidence type="ECO:0000313" key="3">
    <source>
        <dbReference type="EMBL" id="RFU88288.1"/>
    </source>
</evidence>
<dbReference type="RefSeq" id="WP_128554205.1">
    <property type="nucleotide sequence ID" value="NZ_QUAK01000014.1"/>
</dbReference>